<dbReference type="AlphaFoldDB" id="A0AAV7X2R5"/>
<organism evidence="2 3">
    <name type="scientific">Pleurodeles waltl</name>
    <name type="common">Iberian ribbed newt</name>
    <dbReference type="NCBI Taxonomy" id="8319"/>
    <lineage>
        <taxon>Eukaryota</taxon>
        <taxon>Metazoa</taxon>
        <taxon>Chordata</taxon>
        <taxon>Craniata</taxon>
        <taxon>Vertebrata</taxon>
        <taxon>Euteleostomi</taxon>
        <taxon>Amphibia</taxon>
        <taxon>Batrachia</taxon>
        <taxon>Caudata</taxon>
        <taxon>Salamandroidea</taxon>
        <taxon>Salamandridae</taxon>
        <taxon>Pleurodelinae</taxon>
        <taxon>Pleurodeles</taxon>
    </lineage>
</organism>
<dbReference type="Proteomes" id="UP001066276">
    <property type="component" value="Chromosome 1_1"/>
</dbReference>
<accession>A0AAV7X2R5</accession>
<evidence type="ECO:0000256" key="1">
    <source>
        <dbReference type="SAM" id="MobiDB-lite"/>
    </source>
</evidence>
<comment type="caution">
    <text evidence="2">The sequence shown here is derived from an EMBL/GenBank/DDBJ whole genome shotgun (WGS) entry which is preliminary data.</text>
</comment>
<protein>
    <submittedName>
        <fullName evidence="2">Uncharacterized protein</fullName>
    </submittedName>
</protein>
<evidence type="ECO:0000313" key="3">
    <source>
        <dbReference type="Proteomes" id="UP001066276"/>
    </source>
</evidence>
<proteinExistence type="predicted"/>
<keyword evidence="3" id="KW-1185">Reference proteome</keyword>
<sequence length="97" mass="10475">MWHGGIFSLPPPAGGGEGQQSDPVSWCPSPAGRHSEMPVRHGRPLRLRRECPKSAGFPSRPGAPTPSRQSQAHYQALSLGFWIAVCPLRSLHKRGAS</sequence>
<dbReference type="EMBL" id="JANPWB010000001">
    <property type="protein sequence ID" value="KAJ1218903.1"/>
    <property type="molecule type" value="Genomic_DNA"/>
</dbReference>
<feature type="region of interest" description="Disordered" evidence="1">
    <location>
        <begin position="1"/>
        <end position="71"/>
    </location>
</feature>
<evidence type="ECO:0000313" key="2">
    <source>
        <dbReference type="EMBL" id="KAJ1218903.1"/>
    </source>
</evidence>
<reference evidence="2" key="1">
    <citation type="journal article" date="2022" name="bioRxiv">
        <title>Sequencing and chromosome-scale assembly of the giantPleurodeles waltlgenome.</title>
        <authorList>
            <person name="Brown T."/>
            <person name="Elewa A."/>
            <person name="Iarovenko S."/>
            <person name="Subramanian E."/>
            <person name="Araus A.J."/>
            <person name="Petzold A."/>
            <person name="Susuki M."/>
            <person name="Suzuki K.-i.T."/>
            <person name="Hayashi T."/>
            <person name="Toyoda A."/>
            <person name="Oliveira C."/>
            <person name="Osipova E."/>
            <person name="Leigh N.D."/>
            <person name="Simon A."/>
            <person name="Yun M.H."/>
        </authorList>
    </citation>
    <scope>NUCLEOTIDE SEQUENCE</scope>
    <source>
        <strain evidence="2">20211129_DDA</strain>
        <tissue evidence="2">Liver</tissue>
    </source>
</reference>
<gene>
    <name evidence="2" type="ORF">NDU88_006474</name>
</gene>
<name>A0AAV7X2R5_PLEWA</name>